<comment type="caution">
    <text evidence="1">The sequence shown here is derived from an EMBL/GenBank/DDBJ whole genome shotgun (WGS) entry which is preliminary data.</text>
</comment>
<dbReference type="InterPro" id="IPR006748">
    <property type="entry name" value="NH2Glyco/OHUrea_AB-resist_kin"/>
</dbReference>
<dbReference type="RefSeq" id="WP_182323738.1">
    <property type="nucleotide sequence ID" value="NZ_JACGDE010000011.1"/>
</dbReference>
<organism evidence="1 2">
    <name type="scientific">Pseudomonas mosselii</name>
    <dbReference type="NCBI Taxonomy" id="78327"/>
    <lineage>
        <taxon>Bacteria</taxon>
        <taxon>Pseudomonadati</taxon>
        <taxon>Pseudomonadota</taxon>
        <taxon>Gammaproteobacteria</taxon>
        <taxon>Pseudomonadales</taxon>
        <taxon>Pseudomonadaceae</taxon>
        <taxon>Pseudomonas</taxon>
    </lineage>
</organism>
<proteinExistence type="predicted"/>
<sequence length="270" mass="28945">MFDHYLKRWALTLDGDAFVSLNGHLLPVRQGDTPAMLKIAHSPEEQAGNQLMAWWGGDGAASVLAHDGEALLMKRAQGSASLAQMVADGRDDEATRILCAVVARLHAPRAEPMPALVPLAQWFEALWSAAATHGGVLEYSARAARALLAEPQDVVVLHGDIHHGNVLDFGPAGWLAIDPKGLYGERGFDYANILCNPDDASALAPGAFARRIAIISTAAGIDRRRILQWVLAWAGLSATWMIEDGVEPDSRLEMAKLAASALDCDVQVSD</sequence>
<accession>A0A7W2JWP9</accession>
<dbReference type="GO" id="GO:0016773">
    <property type="term" value="F:phosphotransferase activity, alcohol group as acceptor"/>
    <property type="evidence" value="ECO:0007669"/>
    <property type="project" value="InterPro"/>
</dbReference>
<dbReference type="AlphaFoldDB" id="A0A7W2JWP9"/>
<keyword evidence="1" id="KW-0808">Transferase</keyword>
<dbReference type="InterPro" id="IPR011009">
    <property type="entry name" value="Kinase-like_dom_sf"/>
</dbReference>
<evidence type="ECO:0000313" key="2">
    <source>
        <dbReference type="Proteomes" id="UP000541770"/>
    </source>
</evidence>
<protein>
    <submittedName>
        <fullName evidence="1">APH(6) family putative aminoglycoside O-phosphotransferase</fullName>
    </submittedName>
</protein>
<reference evidence="1 2" key="1">
    <citation type="submission" date="2020-07" db="EMBL/GenBank/DDBJ databases">
        <title>Diversity of carbapenemase encoding genes among Pseudomonas putida group clinical isolates in a tertiary Brazilian hospital.</title>
        <authorList>
            <person name="Alberto-Lei F."/>
            <person name="Nodari C.S."/>
            <person name="Streling A.P."/>
            <person name="Paulino J.T."/>
            <person name="Bessa-Neto F.O."/>
            <person name="Cayo R."/>
            <person name="Gales A.C."/>
        </authorList>
    </citation>
    <scope>NUCLEOTIDE SEQUENCE [LARGE SCALE GENOMIC DNA]</scope>
    <source>
        <strain evidence="1 2">14802</strain>
    </source>
</reference>
<dbReference type="EMBL" id="JACGDE010000011">
    <property type="protein sequence ID" value="MBA6066527.1"/>
    <property type="molecule type" value="Genomic_DNA"/>
</dbReference>
<dbReference type="Proteomes" id="UP000541770">
    <property type="component" value="Unassembled WGS sequence"/>
</dbReference>
<dbReference type="GO" id="GO:0019748">
    <property type="term" value="P:secondary metabolic process"/>
    <property type="evidence" value="ECO:0007669"/>
    <property type="project" value="InterPro"/>
</dbReference>
<name>A0A7W2JWP9_9PSED</name>
<dbReference type="Pfam" id="PF04655">
    <property type="entry name" value="APH_6_hur"/>
    <property type="match status" value="1"/>
</dbReference>
<gene>
    <name evidence="1" type="ORF">H4C75_17450</name>
</gene>
<dbReference type="SUPFAM" id="SSF56112">
    <property type="entry name" value="Protein kinase-like (PK-like)"/>
    <property type="match status" value="1"/>
</dbReference>
<evidence type="ECO:0000313" key="1">
    <source>
        <dbReference type="EMBL" id="MBA6066527.1"/>
    </source>
</evidence>
<dbReference type="Gene3D" id="1.10.510.10">
    <property type="entry name" value="Transferase(Phosphotransferase) domain 1"/>
    <property type="match status" value="1"/>
</dbReference>